<evidence type="ECO:0000256" key="3">
    <source>
        <dbReference type="PROSITE-ProRule" id="PRU00221"/>
    </source>
</evidence>
<dbReference type="InterPro" id="IPR036322">
    <property type="entry name" value="WD40_repeat_dom_sf"/>
</dbReference>
<keyword evidence="1 3" id="KW-0853">WD repeat</keyword>
<feature type="repeat" description="WD" evidence="3">
    <location>
        <begin position="125"/>
        <end position="166"/>
    </location>
</feature>
<dbReference type="AlphaFoldDB" id="A0AAD9MUW4"/>
<dbReference type="EMBL" id="JAODUP010000735">
    <property type="protein sequence ID" value="KAK2144731.1"/>
    <property type="molecule type" value="Genomic_DNA"/>
</dbReference>
<dbReference type="PROSITE" id="PS50294">
    <property type="entry name" value="WD_REPEATS_REGION"/>
    <property type="match status" value="1"/>
</dbReference>
<gene>
    <name evidence="4" type="ORF">LSH36_735g01024</name>
</gene>
<feature type="repeat" description="WD" evidence="3">
    <location>
        <begin position="31"/>
        <end position="72"/>
    </location>
</feature>
<evidence type="ECO:0000256" key="2">
    <source>
        <dbReference type="ARBA" id="ARBA00022737"/>
    </source>
</evidence>
<dbReference type="InterPro" id="IPR015943">
    <property type="entry name" value="WD40/YVTN_repeat-like_dom_sf"/>
</dbReference>
<keyword evidence="5" id="KW-1185">Reference proteome</keyword>
<comment type="caution">
    <text evidence="4">The sequence shown here is derived from an EMBL/GenBank/DDBJ whole genome shotgun (WGS) entry which is preliminary data.</text>
</comment>
<dbReference type="SUPFAM" id="SSF50978">
    <property type="entry name" value="WD40 repeat-like"/>
    <property type="match status" value="1"/>
</dbReference>
<dbReference type="PANTHER" id="PTHR19857">
    <property type="entry name" value="MITOCHONDRIAL DIVISION PROTEIN 1-RELATED"/>
    <property type="match status" value="1"/>
</dbReference>
<dbReference type="PROSITE" id="PS50082">
    <property type="entry name" value="WD_REPEATS_2"/>
    <property type="match status" value="3"/>
</dbReference>
<reference evidence="4" key="1">
    <citation type="journal article" date="2023" name="Mol. Biol. Evol.">
        <title>Third-Generation Sequencing Reveals the Adaptive Role of the Epigenome in Three Deep-Sea Polychaetes.</title>
        <authorList>
            <person name="Perez M."/>
            <person name="Aroh O."/>
            <person name="Sun Y."/>
            <person name="Lan Y."/>
            <person name="Juniper S.K."/>
            <person name="Young C.R."/>
            <person name="Angers B."/>
            <person name="Qian P.Y."/>
        </authorList>
    </citation>
    <scope>NUCLEOTIDE SEQUENCE</scope>
    <source>
        <strain evidence="4">P08H-3</strain>
    </source>
</reference>
<evidence type="ECO:0000313" key="4">
    <source>
        <dbReference type="EMBL" id="KAK2144731.1"/>
    </source>
</evidence>
<evidence type="ECO:0000313" key="5">
    <source>
        <dbReference type="Proteomes" id="UP001208570"/>
    </source>
</evidence>
<dbReference type="SMART" id="SM00320">
    <property type="entry name" value="WD40"/>
    <property type="match status" value="4"/>
</dbReference>
<keyword evidence="2" id="KW-0677">Repeat</keyword>
<dbReference type="PANTHER" id="PTHR19857:SF8">
    <property type="entry name" value="ANGIO-ASSOCIATED MIGRATORY CELL PROTEIN"/>
    <property type="match status" value="1"/>
</dbReference>
<feature type="repeat" description="WD" evidence="3">
    <location>
        <begin position="167"/>
        <end position="200"/>
    </location>
</feature>
<protein>
    <submittedName>
        <fullName evidence="4">Uncharacterized protein</fullName>
    </submittedName>
</protein>
<dbReference type="Gene3D" id="2.130.10.10">
    <property type="entry name" value="YVTN repeat-like/Quinoprotein amine dehydrogenase"/>
    <property type="match status" value="2"/>
</dbReference>
<sequence>MWMWRIPDGTTKTFQSFGHSCATGRVMPDGHQAHRSLVTCLSCHNDNNIVLTGSTDCTAILYNTSSGKMLSQLQCKVLLPDDGMDPNDDSVETVGLSNVLAYAATGTLSGHLQIWDVPTQVCRQQCKHDSGIVKLSWHECQPLVYTCTLEGVVHLWDARTGDEERHWMGHEASILDMQVIKDGSTIVTASDDQTARVFTL</sequence>
<organism evidence="4 5">
    <name type="scientific">Paralvinella palmiformis</name>
    <dbReference type="NCBI Taxonomy" id="53620"/>
    <lineage>
        <taxon>Eukaryota</taxon>
        <taxon>Metazoa</taxon>
        <taxon>Spiralia</taxon>
        <taxon>Lophotrochozoa</taxon>
        <taxon>Annelida</taxon>
        <taxon>Polychaeta</taxon>
        <taxon>Sedentaria</taxon>
        <taxon>Canalipalpata</taxon>
        <taxon>Terebellida</taxon>
        <taxon>Terebelliformia</taxon>
        <taxon>Alvinellidae</taxon>
        <taxon>Paralvinella</taxon>
    </lineage>
</organism>
<dbReference type="InterPro" id="IPR001680">
    <property type="entry name" value="WD40_rpt"/>
</dbReference>
<accession>A0AAD9MUW4</accession>
<evidence type="ECO:0000256" key="1">
    <source>
        <dbReference type="ARBA" id="ARBA00022574"/>
    </source>
</evidence>
<dbReference type="Pfam" id="PF00400">
    <property type="entry name" value="WD40"/>
    <property type="match status" value="3"/>
</dbReference>
<dbReference type="InterPro" id="IPR051179">
    <property type="entry name" value="WD_repeat_multifunction"/>
</dbReference>
<proteinExistence type="predicted"/>
<name>A0AAD9MUW4_9ANNE</name>
<dbReference type="Proteomes" id="UP001208570">
    <property type="component" value="Unassembled WGS sequence"/>
</dbReference>